<name>A0A7J5AKW2_9FLAO</name>
<sequence length="142" mass="17105">MNWKSDYFRLIFILAFSLVLSYDNFMAADTKPSESEQKEFYFKAHTATIWEWIQFKKEADTLIVQAEKKIKILDKRLQKNDTLFYHHLSADLKIIKQKLQIRNEQFIEEIKNLDANTVQKTYEFEKKFTKEIQSLNTKLNKN</sequence>
<feature type="coiled-coil region" evidence="1">
    <location>
        <begin position="56"/>
        <end position="116"/>
    </location>
</feature>
<reference evidence="2 3" key="1">
    <citation type="submission" date="2019-09" db="EMBL/GenBank/DDBJ databases">
        <title>Flavobacterium sp. nov., isolated from glacier ice.</title>
        <authorList>
            <person name="Liu Q."/>
        </authorList>
    </citation>
    <scope>NUCLEOTIDE SEQUENCE [LARGE SCALE GENOMIC DNA]</scope>
    <source>
        <strain evidence="2 3">NBRC 112527</strain>
    </source>
</reference>
<protein>
    <submittedName>
        <fullName evidence="2">Uncharacterized protein</fullName>
    </submittedName>
</protein>
<gene>
    <name evidence="2" type="ORF">F6464_00570</name>
</gene>
<dbReference type="AlphaFoldDB" id="A0A7J5AKW2"/>
<organism evidence="2 3">
    <name type="scientific">Flavobacterium luteum</name>
    <dbReference type="NCBI Taxonomy" id="2026654"/>
    <lineage>
        <taxon>Bacteria</taxon>
        <taxon>Pseudomonadati</taxon>
        <taxon>Bacteroidota</taxon>
        <taxon>Flavobacteriia</taxon>
        <taxon>Flavobacteriales</taxon>
        <taxon>Flavobacteriaceae</taxon>
        <taxon>Flavobacterium</taxon>
    </lineage>
</organism>
<dbReference type="RefSeq" id="WP_151105803.1">
    <property type="nucleotide sequence ID" value="NZ_WAEM01000001.1"/>
</dbReference>
<evidence type="ECO:0000313" key="2">
    <source>
        <dbReference type="EMBL" id="KAB1157609.1"/>
    </source>
</evidence>
<comment type="caution">
    <text evidence="2">The sequence shown here is derived from an EMBL/GenBank/DDBJ whole genome shotgun (WGS) entry which is preliminary data.</text>
</comment>
<accession>A0A7J5AKW2</accession>
<evidence type="ECO:0000256" key="1">
    <source>
        <dbReference type="SAM" id="Coils"/>
    </source>
</evidence>
<keyword evidence="1" id="KW-0175">Coiled coil</keyword>
<dbReference type="Proteomes" id="UP000490922">
    <property type="component" value="Unassembled WGS sequence"/>
</dbReference>
<dbReference type="EMBL" id="WAEM01000001">
    <property type="protein sequence ID" value="KAB1157609.1"/>
    <property type="molecule type" value="Genomic_DNA"/>
</dbReference>
<evidence type="ECO:0000313" key="3">
    <source>
        <dbReference type="Proteomes" id="UP000490922"/>
    </source>
</evidence>
<keyword evidence="3" id="KW-1185">Reference proteome</keyword>
<proteinExistence type="predicted"/>